<dbReference type="Proteomes" id="UP000886860">
    <property type="component" value="Unassembled WGS sequence"/>
</dbReference>
<dbReference type="EMBL" id="DVKS01000050">
    <property type="protein sequence ID" value="HIT41052.1"/>
    <property type="molecule type" value="Genomic_DNA"/>
</dbReference>
<dbReference type="SUPFAM" id="SSF55826">
    <property type="entry name" value="YbaK/ProRS associated domain"/>
    <property type="match status" value="1"/>
</dbReference>
<accession>A0A9D1KG18</accession>
<dbReference type="PANTHER" id="PTHR31423:SF3">
    <property type="entry name" value="PROLYL-TRNA SYNTHETASE ASSOCIATED DOMAIN-CONTAINING PROTEIN 1-RELATED"/>
    <property type="match status" value="1"/>
</dbReference>
<evidence type="ECO:0000313" key="4">
    <source>
        <dbReference type="Proteomes" id="UP000886860"/>
    </source>
</evidence>
<reference evidence="3" key="2">
    <citation type="journal article" date="2021" name="PeerJ">
        <title>Extensive microbial diversity within the chicken gut microbiome revealed by metagenomics and culture.</title>
        <authorList>
            <person name="Gilroy R."/>
            <person name="Ravi A."/>
            <person name="Getino M."/>
            <person name="Pursley I."/>
            <person name="Horton D.L."/>
            <person name="Alikhan N.F."/>
            <person name="Baker D."/>
            <person name="Gharbi K."/>
            <person name="Hall N."/>
            <person name="Watson M."/>
            <person name="Adriaenssens E.M."/>
            <person name="Foster-Nyarko E."/>
            <person name="Jarju S."/>
            <person name="Secka A."/>
            <person name="Antonio M."/>
            <person name="Oren A."/>
            <person name="Chaudhuri R.R."/>
            <person name="La Ragione R."/>
            <person name="Hildebrand F."/>
            <person name="Pallen M.J."/>
        </authorList>
    </citation>
    <scope>NUCLEOTIDE SEQUENCE</scope>
    <source>
        <strain evidence="3">CHK123-3438</strain>
    </source>
</reference>
<dbReference type="CDD" id="cd04335">
    <property type="entry name" value="PrdX_deacylase"/>
    <property type="match status" value="1"/>
</dbReference>
<dbReference type="InterPro" id="IPR007214">
    <property type="entry name" value="YbaK/aa-tRNA-synth-assoc-dom"/>
</dbReference>
<dbReference type="Gene3D" id="3.90.960.10">
    <property type="entry name" value="YbaK/aminoacyl-tRNA synthetase-associated domain"/>
    <property type="match status" value="1"/>
</dbReference>
<dbReference type="Pfam" id="PF04073">
    <property type="entry name" value="tRNA_edit"/>
    <property type="match status" value="1"/>
</dbReference>
<sequence>METLSSHEKFYIDPVLYHGRPAEDSGRLEKERKTYDLLDRLSIPYDRLDHEALPTIAACHQVDQILGTPICKNLFLTNAQKTKFYLLLMPGGKKFKTKDLSHQIGSSRLSFAGPEYLEQFLNLTPGSVTILGLMNDTENRVQLLIDRQVIEGHPFIGCHPCINTSSLRLPTDQVLTHFLPAVHHDYILVDLPDE</sequence>
<dbReference type="InterPro" id="IPR036754">
    <property type="entry name" value="YbaK/aa-tRNA-synt-asso_dom_sf"/>
</dbReference>
<feature type="domain" description="YbaK/aminoacyl-tRNA synthetase-associated" evidence="2">
    <location>
        <begin position="50"/>
        <end position="174"/>
    </location>
</feature>
<comment type="similarity">
    <text evidence="1">Belongs to the PRORSD1 family.</text>
</comment>
<organism evidence="3 4">
    <name type="scientific">Candidatus Caccovicinus merdipullorum</name>
    <dbReference type="NCBI Taxonomy" id="2840724"/>
    <lineage>
        <taxon>Bacteria</taxon>
        <taxon>Bacillati</taxon>
        <taxon>Bacillota</taxon>
        <taxon>Clostridia</taxon>
        <taxon>Eubacteriales</taxon>
        <taxon>Candidatus Caccovicinus</taxon>
    </lineage>
</organism>
<protein>
    <submittedName>
        <fullName evidence="3">Prolyl-tRNA synthetase associated domain-containing protein</fullName>
    </submittedName>
</protein>
<dbReference type="GO" id="GO:0002161">
    <property type="term" value="F:aminoacyl-tRNA deacylase activity"/>
    <property type="evidence" value="ECO:0007669"/>
    <property type="project" value="InterPro"/>
</dbReference>
<dbReference type="AlphaFoldDB" id="A0A9D1KG18"/>
<evidence type="ECO:0000259" key="2">
    <source>
        <dbReference type="Pfam" id="PF04073"/>
    </source>
</evidence>
<reference evidence="3" key="1">
    <citation type="submission" date="2020-10" db="EMBL/GenBank/DDBJ databases">
        <authorList>
            <person name="Gilroy R."/>
        </authorList>
    </citation>
    <scope>NUCLEOTIDE SEQUENCE</scope>
    <source>
        <strain evidence="3">CHK123-3438</strain>
    </source>
</reference>
<gene>
    <name evidence="3" type="ORF">IAB60_02955</name>
</gene>
<name>A0A9D1KG18_9FIRM</name>
<dbReference type="InterPro" id="IPR040285">
    <property type="entry name" value="ProX/PRXD1"/>
</dbReference>
<proteinExistence type="inferred from homology"/>
<evidence type="ECO:0000313" key="3">
    <source>
        <dbReference type="EMBL" id="HIT41052.1"/>
    </source>
</evidence>
<comment type="caution">
    <text evidence="3">The sequence shown here is derived from an EMBL/GenBank/DDBJ whole genome shotgun (WGS) entry which is preliminary data.</text>
</comment>
<dbReference type="PANTHER" id="PTHR31423">
    <property type="entry name" value="YBAK DOMAIN-CONTAINING PROTEIN"/>
    <property type="match status" value="1"/>
</dbReference>
<evidence type="ECO:0000256" key="1">
    <source>
        <dbReference type="ARBA" id="ARBA00010201"/>
    </source>
</evidence>